<organism evidence="6 7">
    <name type="scientific">Danaus chrysippus</name>
    <name type="common">African queen</name>
    <dbReference type="NCBI Taxonomy" id="151541"/>
    <lineage>
        <taxon>Eukaryota</taxon>
        <taxon>Metazoa</taxon>
        <taxon>Ecdysozoa</taxon>
        <taxon>Arthropoda</taxon>
        <taxon>Hexapoda</taxon>
        <taxon>Insecta</taxon>
        <taxon>Pterygota</taxon>
        <taxon>Neoptera</taxon>
        <taxon>Endopterygota</taxon>
        <taxon>Lepidoptera</taxon>
        <taxon>Glossata</taxon>
        <taxon>Ditrysia</taxon>
        <taxon>Papilionoidea</taxon>
        <taxon>Nymphalidae</taxon>
        <taxon>Danainae</taxon>
        <taxon>Danaini</taxon>
        <taxon>Danaina</taxon>
        <taxon>Danaus</taxon>
        <taxon>Anosia</taxon>
    </lineage>
</organism>
<evidence type="ECO:0000259" key="5">
    <source>
        <dbReference type="Pfam" id="PF01979"/>
    </source>
</evidence>
<dbReference type="Gene3D" id="3.20.20.140">
    <property type="entry name" value="Metal-dependent hydrolases"/>
    <property type="match status" value="1"/>
</dbReference>
<name>A0A8J2QS59_9NEOP</name>
<evidence type="ECO:0000313" key="6">
    <source>
        <dbReference type="EMBL" id="CAG9568081.1"/>
    </source>
</evidence>
<gene>
    <name evidence="6" type="ORF">DCHRY22_LOCUS8136</name>
</gene>
<dbReference type="InterPro" id="IPR051607">
    <property type="entry name" value="Metallo-dep_hydrolases"/>
</dbReference>
<evidence type="ECO:0000256" key="1">
    <source>
        <dbReference type="ARBA" id="ARBA00001947"/>
    </source>
</evidence>
<sequence>MVPTTACYFGSLHLEGTMKLVKYVVEHKQRALVGKVSMNVENDVGYYNKTDKELQEVEQFIKRVLSYKNELVQPIITPRFAVSCSNELMCGLSKTSGRDTNVAFRIKFYTKLYEYKQKSHIGKQKKEIEYVLETNPECASYTEVYQRCGIFNSPCIMAHAVHLTEDEMSEFNVRQVSVAHCPASNTRLNSGLCPVRKLLDRGIRVGLGTDISGGDNASMLDAMRRAMDVSLHLAMMGQPHTTLDWKEAFYLATLGGARALRLEDKIGSFDIGKQFDALLIDVYAMGGPIDKYDYNSGEDQLVELVQRFVYLGDDRNIRQVYVNGETIKKF</sequence>
<dbReference type="InterPro" id="IPR011059">
    <property type="entry name" value="Metal-dep_hydrolase_composite"/>
</dbReference>
<evidence type="ECO:0000256" key="3">
    <source>
        <dbReference type="ARBA" id="ARBA00022801"/>
    </source>
</evidence>
<dbReference type="Gene3D" id="2.30.40.10">
    <property type="entry name" value="Urease, subunit C, domain 1"/>
    <property type="match status" value="1"/>
</dbReference>
<dbReference type="AlphaFoldDB" id="A0A8J2QS59"/>
<dbReference type="GO" id="GO:0046098">
    <property type="term" value="P:guanine metabolic process"/>
    <property type="evidence" value="ECO:0007669"/>
    <property type="project" value="TreeGrafter"/>
</dbReference>
<dbReference type="GO" id="GO:0008892">
    <property type="term" value="F:guanine deaminase activity"/>
    <property type="evidence" value="ECO:0007669"/>
    <property type="project" value="TreeGrafter"/>
</dbReference>
<dbReference type="OrthoDB" id="194468at2759"/>
<keyword evidence="2" id="KW-0479">Metal-binding</keyword>
<accession>A0A8J2QS59</accession>
<dbReference type="Pfam" id="PF01979">
    <property type="entry name" value="Amidohydro_1"/>
    <property type="match status" value="1"/>
</dbReference>
<dbReference type="InterPro" id="IPR032466">
    <property type="entry name" value="Metal_Hydrolase"/>
</dbReference>
<feature type="domain" description="Amidohydrolase-related" evidence="5">
    <location>
        <begin position="4"/>
        <end position="326"/>
    </location>
</feature>
<keyword evidence="3" id="KW-0378">Hydrolase</keyword>
<dbReference type="GO" id="GO:0008270">
    <property type="term" value="F:zinc ion binding"/>
    <property type="evidence" value="ECO:0007669"/>
    <property type="project" value="TreeGrafter"/>
</dbReference>
<comment type="cofactor">
    <cofactor evidence="1">
        <name>Zn(2+)</name>
        <dbReference type="ChEBI" id="CHEBI:29105"/>
    </cofactor>
</comment>
<evidence type="ECO:0000313" key="7">
    <source>
        <dbReference type="Proteomes" id="UP000789524"/>
    </source>
</evidence>
<comment type="caution">
    <text evidence="6">The sequence shown here is derived from an EMBL/GenBank/DDBJ whole genome shotgun (WGS) entry which is preliminary data.</text>
</comment>
<proteinExistence type="predicted"/>
<protein>
    <submittedName>
        <fullName evidence="6">(African queen) hypothetical protein</fullName>
    </submittedName>
</protein>
<dbReference type="GO" id="GO:0005829">
    <property type="term" value="C:cytosol"/>
    <property type="evidence" value="ECO:0007669"/>
    <property type="project" value="TreeGrafter"/>
</dbReference>
<dbReference type="PANTHER" id="PTHR11271">
    <property type="entry name" value="GUANINE DEAMINASE"/>
    <property type="match status" value="1"/>
</dbReference>
<keyword evidence="7" id="KW-1185">Reference proteome</keyword>
<evidence type="ECO:0000256" key="2">
    <source>
        <dbReference type="ARBA" id="ARBA00022723"/>
    </source>
</evidence>
<dbReference type="InterPro" id="IPR006680">
    <property type="entry name" value="Amidohydro-rel"/>
</dbReference>
<dbReference type="EMBL" id="CAKASE010000059">
    <property type="protein sequence ID" value="CAG9568081.1"/>
    <property type="molecule type" value="Genomic_DNA"/>
</dbReference>
<dbReference type="PANTHER" id="PTHR11271:SF6">
    <property type="entry name" value="GUANINE DEAMINASE"/>
    <property type="match status" value="1"/>
</dbReference>
<dbReference type="SUPFAM" id="SSF51556">
    <property type="entry name" value="Metallo-dependent hydrolases"/>
    <property type="match status" value="1"/>
</dbReference>
<reference evidence="6" key="1">
    <citation type="submission" date="2021-09" db="EMBL/GenBank/DDBJ databases">
        <authorList>
            <person name="Martin H S."/>
        </authorList>
    </citation>
    <scope>NUCLEOTIDE SEQUENCE</scope>
</reference>
<evidence type="ECO:0000256" key="4">
    <source>
        <dbReference type="ARBA" id="ARBA00022833"/>
    </source>
</evidence>
<dbReference type="Proteomes" id="UP000789524">
    <property type="component" value="Unassembled WGS sequence"/>
</dbReference>
<keyword evidence="4" id="KW-0862">Zinc</keyword>